<dbReference type="RefSeq" id="WP_238681084.1">
    <property type="nucleotide sequence ID" value="NZ_JAKKFD010000044.1"/>
</dbReference>
<keyword evidence="2" id="KW-1185">Reference proteome</keyword>
<protein>
    <submittedName>
        <fullName evidence="1">Uncharacterized protein</fullName>
    </submittedName>
</protein>
<dbReference type="Proteomes" id="UP001201629">
    <property type="component" value="Unassembled WGS sequence"/>
</dbReference>
<name>A0ABS9N902_9ACTN</name>
<evidence type="ECO:0000313" key="2">
    <source>
        <dbReference type="Proteomes" id="UP001201629"/>
    </source>
</evidence>
<evidence type="ECO:0000313" key="1">
    <source>
        <dbReference type="EMBL" id="MCG5446155.1"/>
    </source>
</evidence>
<reference evidence="1 2" key="1">
    <citation type="submission" date="2022-01" db="EMBL/GenBank/DDBJ databases">
        <authorList>
            <person name="Riesco R."/>
            <person name="Trujillo M.E."/>
        </authorList>
    </citation>
    <scope>NUCLEOTIDE SEQUENCE [LARGE SCALE GENOMIC DNA]</scope>
    <source>
        <strain evidence="1 2">NIE79</strain>
    </source>
</reference>
<sequence length="97" mass="10763">MPIVGLLIGWDSFILLLGSNRHGLRSSCEQRLRIDTPVKQPHAEPLNVLALAQQRASDVRADLLEDAHPTASERLEPPTAAVAVYERVRNTCTVQRI</sequence>
<dbReference type="EMBL" id="JAKKFD010000044">
    <property type="protein sequence ID" value="MCG5446155.1"/>
    <property type="molecule type" value="Genomic_DNA"/>
</dbReference>
<proteinExistence type="predicted"/>
<gene>
    <name evidence="1" type="ORF">NIE79_004722</name>
</gene>
<organism evidence="1 2">
    <name type="scientific">Micromonospora trifolii</name>
    <dbReference type="NCBI Taxonomy" id="2911208"/>
    <lineage>
        <taxon>Bacteria</taxon>
        <taxon>Bacillati</taxon>
        <taxon>Actinomycetota</taxon>
        <taxon>Actinomycetes</taxon>
        <taxon>Micromonosporales</taxon>
        <taxon>Micromonosporaceae</taxon>
        <taxon>Micromonospora</taxon>
    </lineage>
</organism>
<accession>A0ABS9N902</accession>
<comment type="caution">
    <text evidence="1">The sequence shown here is derived from an EMBL/GenBank/DDBJ whole genome shotgun (WGS) entry which is preliminary data.</text>
</comment>